<accession>A0AAP5M9X6</accession>
<dbReference type="GO" id="GO:0000160">
    <property type="term" value="P:phosphorelay signal transduction system"/>
    <property type="evidence" value="ECO:0007669"/>
    <property type="project" value="InterPro"/>
</dbReference>
<dbReference type="PANTHER" id="PTHR44591">
    <property type="entry name" value="STRESS RESPONSE REGULATOR PROTEIN 1"/>
    <property type="match status" value="1"/>
</dbReference>
<evidence type="ECO:0000313" key="4">
    <source>
        <dbReference type="EMBL" id="MDR9894904.1"/>
    </source>
</evidence>
<dbReference type="PROSITE" id="PS50110">
    <property type="entry name" value="RESPONSE_REGULATORY"/>
    <property type="match status" value="1"/>
</dbReference>
<dbReference type="AlphaFoldDB" id="A0AAP5M9X6"/>
<keyword evidence="1 2" id="KW-0597">Phosphoprotein</keyword>
<dbReference type="InterPro" id="IPR011006">
    <property type="entry name" value="CheY-like_superfamily"/>
</dbReference>
<proteinExistence type="predicted"/>
<dbReference type="InterPro" id="IPR001789">
    <property type="entry name" value="Sig_transdc_resp-reg_receiver"/>
</dbReference>
<dbReference type="CDD" id="cd17580">
    <property type="entry name" value="REC_2_DhkD-like"/>
    <property type="match status" value="1"/>
</dbReference>
<protein>
    <submittedName>
        <fullName evidence="4">Response regulator</fullName>
    </submittedName>
</protein>
<dbReference type="PANTHER" id="PTHR44591:SF3">
    <property type="entry name" value="RESPONSE REGULATORY DOMAIN-CONTAINING PROTEIN"/>
    <property type="match status" value="1"/>
</dbReference>
<feature type="modified residue" description="4-aspartylphosphate" evidence="2">
    <location>
        <position position="77"/>
    </location>
</feature>
<organism evidence="4 5">
    <name type="scientific">Aetokthonos hydrillicola Thurmond2011</name>
    <dbReference type="NCBI Taxonomy" id="2712845"/>
    <lineage>
        <taxon>Bacteria</taxon>
        <taxon>Bacillati</taxon>
        <taxon>Cyanobacteriota</taxon>
        <taxon>Cyanophyceae</taxon>
        <taxon>Nostocales</taxon>
        <taxon>Hapalosiphonaceae</taxon>
        <taxon>Aetokthonos</taxon>
    </lineage>
</organism>
<dbReference type="InterPro" id="IPR050595">
    <property type="entry name" value="Bact_response_regulator"/>
</dbReference>
<dbReference type="SMART" id="SM00448">
    <property type="entry name" value="REC"/>
    <property type="match status" value="1"/>
</dbReference>
<comment type="caution">
    <text evidence="4">The sequence shown here is derived from an EMBL/GenBank/DDBJ whole genome shotgun (WGS) entry which is preliminary data.</text>
</comment>
<dbReference type="RefSeq" id="WP_208341332.1">
    <property type="nucleotide sequence ID" value="NZ_CAWQFN010000863.1"/>
</dbReference>
<feature type="domain" description="Response regulatory" evidence="3">
    <location>
        <begin position="28"/>
        <end position="146"/>
    </location>
</feature>
<evidence type="ECO:0000256" key="2">
    <source>
        <dbReference type="PROSITE-ProRule" id="PRU00169"/>
    </source>
</evidence>
<evidence type="ECO:0000313" key="5">
    <source>
        <dbReference type="Proteomes" id="UP000667802"/>
    </source>
</evidence>
<gene>
    <name evidence="4" type="ORF">G7B40_010040</name>
</gene>
<dbReference type="EMBL" id="JAALHA020000003">
    <property type="protein sequence ID" value="MDR9894904.1"/>
    <property type="molecule type" value="Genomic_DNA"/>
</dbReference>
<name>A0AAP5M9X6_9CYAN</name>
<dbReference type="SUPFAM" id="SSF52172">
    <property type="entry name" value="CheY-like"/>
    <property type="match status" value="1"/>
</dbReference>
<sequence length="154" mass="17237">MLALIHVEPQIVEETPMPDNLPDLKDVRILVVDDDVDTLEFLDFLLQDYGAQVRTTVSAHEALEVFSEWSPQVLVSDIGMPEVDGYMLMRKIRTMPLGQPEQLQAIALTAYAGELNHHQTLEAGFHKHVTKPVDPDEFIALIAAVVKESKIPLL</sequence>
<reference evidence="5" key="1">
    <citation type="journal article" date="2021" name="Science">
        <title>Hunting the eagle killer: A cyanobacterial neurotoxin causes vacuolar myelinopathy.</title>
        <authorList>
            <person name="Breinlinger S."/>
            <person name="Phillips T.J."/>
            <person name="Haram B.N."/>
            <person name="Mares J."/>
            <person name="Martinez Yerena J.A."/>
            <person name="Hrouzek P."/>
            <person name="Sobotka R."/>
            <person name="Henderson W.M."/>
            <person name="Schmieder P."/>
            <person name="Williams S.M."/>
            <person name="Lauderdale J.D."/>
            <person name="Wilde H.D."/>
            <person name="Gerrin W."/>
            <person name="Kust A."/>
            <person name="Washington J.W."/>
            <person name="Wagner C."/>
            <person name="Geier B."/>
            <person name="Liebeke M."/>
            <person name="Enke H."/>
            <person name="Niedermeyer T.H.J."/>
            <person name="Wilde S.B."/>
        </authorList>
    </citation>
    <scope>NUCLEOTIDE SEQUENCE [LARGE SCALE GENOMIC DNA]</scope>
    <source>
        <strain evidence="5">Thurmond2011</strain>
    </source>
</reference>
<dbReference type="Gene3D" id="3.40.50.2300">
    <property type="match status" value="1"/>
</dbReference>
<keyword evidence="5" id="KW-1185">Reference proteome</keyword>
<evidence type="ECO:0000259" key="3">
    <source>
        <dbReference type="PROSITE" id="PS50110"/>
    </source>
</evidence>
<dbReference type="Pfam" id="PF00072">
    <property type="entry name" value="Response_reg"/>
    <property type="match status" value="1"/>
</dbReference>
<evidence type="ECO:0000256" key="1">
    <source>
        <dbReference type="ARBA" id="ARBA00022553"/>
    </source>
</evidence>
<dbReference type="Proteomes" id="UP000667802">
    <property type="component" value="Unassembled WGS sequence"/>
</dbReference>